<dbReference type="InterPro" id="IPR027417">
    <property type="entry name" value="P-loop_NTPase"/>
</dbReference>
<dbReference type="FunFam" id="3.40.50.300:FF:000489">
    <property type="entry name" value="Primosome assembly protein PriA"/>
    <property type="match status" value="1"/>
</dbReference>
<comment type="subunit">
    <text evidence="12">Component of the replication restart primosome.</text>
</comment>
<dbReference type="GO" id="GO:1990077">
    <property type="term" value="C:primosome complex"/>
    <property type="evidence" value="ECO:0007669"/>
    <property type="project" value="UniProtKB-UniRule"/>
</dbReference>
<evidence type="ECO:0000313" key="14">
    <source>
        <dbReference type="EMBL" id="SDV48536.1"/>
    </source>
</evidence>
<keyword evidence="1 12" id="KW-0639">Primosome</keyword>
<dbReference type="CDD" id="cd18804">
    <property type="entry name" value="SF2_C_priA"/>
    <property type="match status" value="1"/>
</dbReference>
<feature type="binding site" evidence="12">
    <location>
        <position position="489"/>
    </location>
    <ligand>
        <name>Zn(2+)</name>
        <dbReference type="ChEBI" id="CHEBI:29105"/>
        <label>1</label>
    </ligand>
</feature>
<dbReference type="HAMAP" id="MF_00983">
    <property type="entry name" value="PriA"/>
    <property type="match status" value="1"/>
</dbReference>
<dbReference type="GO" id="GO:0005524">
    <property type="term" value="F:ATP binding"/>
    <property type="evidence" value="ECO:0007669"/>
    <property type="project" value="UniProtKB-UniRule"/>
</dbReference>
<dbReference type="Gene3D" id="3.40.1440.60">
    <property type="entry name" value="PriA, 3(prime) DNA-binding domain"/>
    <property type="match status" value="1"/>
</dbReference>
<evidence type="ECO:0000256" key="10">
    <source>
        <dbReference type="ARBA" id="ARBA00023235"/>
    </source>
</evidence>
<dbReference type="NCBIfam" id="NF004067">
    <property type="entry name" value="PRK05580.1-4"/>
    <property type="match status" value="1"/>
</dbReference>
<evidence type="ECO:0000256" key="8">
    <source>
        <dbReference type="ARBA" id="ARBA00022840"/>
    </source>
</evidence>
<dbReference type="GO" id="GO:0006302">
    <property type="term" value="P:double-strand break repair"/>
    <property type="evidence" value="ECO:0007669"/>
    <property type="project" value="InterPro"/>
</dbReference>
<reference evidence="15" key="1">
    <citation type="submission" date="2016-09" db="EMBL/GenBank/DDBJ databases">
        <authorList>
            <person name="Varghese N."/>
            <person name="Submissions S."/>
        </authorList>
    </citation>
    <scope>NUCLEOTIDE SEQUENCE [LARGE SCALE GENOMIC DNA]</scope>
    <source>
        <strain evidence="15">JS23</strain>
    </source>
</reference>
<dbReference type="SMART" id="SM00490">
    <property type="entry name" value="HELICc"/>
    <property type="match status" value="1"/>
</dbReference>
<evidence type="ECO:0000256" key="7">
    <source>
        <dbReference type="ARBA" id="ARBA00022833"/>
    </source>
</evidence>
<dbReference type="EMBL" id="FNLO01000005">
    <property type="protein sequence ID" value="SDV48536.1"/>
    <property type="molecule type" value="Genomic_DNA"/>
</dbReference>
<evidence type="ECO:0000313" key="15">
    <source>
        <dbReference type="Proteomes" id="UP000243719"/>
    </source>
</evidence>
<evidence type="ECO:0000256" key="3">
    <source>
        <dbReference type="ARBA" id="ARBA00022723"/>
    </source>
</evidence>
<comment type="function">
    <text evidence="12">Initiates the restart of stalled replication forks, which reloads the replicative helicase on sites other than the origin of replication. Recognizes and binds to abandoned replication forks and remodels them to uncover a helicase loading site. Promotes assembly of the primosome at these replication forks.</text>
</comment>
<feature type="binding site" evidence="12">
    <location>
        <position position="529"/>
    </location>
    <ligand>
        <name>Zn(2+)</name>
        <dbReference type="ChEBI" id="CHEBI:29105"/>
        <label>1</label>
    </ligand>
</feature>
<dbReference type="GO" id="GO:0008270">
    <property type="term" value="F:zinc ion binding"/>
    <property type="evidence" value="ECO:0007669"/>
    <property type="project" value="UniProtKB-UniRule"/>
</dbReference>
<dbReference type="InterPro" id="IPR041236">
    <property type="entry name" value="PriA_C"/>
</dbReference>
<dbReference type="InterPro" id="IPR042115">
    <property type="entry name" value="PriA_3primeBD_sf"/>
</dbReference>
<dbReference type="Pfam" id="PF00271">
    <property type="entry name" value="Helicase_C"/>
    <property type="match status" value="1"/>
</dbReference>
<dbReference type="PANTHER" id="PTHR30580:SF0">
    <property type="entry name" value="PRIMOSOMAL PROTEIN N"/>
    <property type="match status" value="1"/>
</dbReference>
<dbReference type="EC" id="5.6.2.4" evidence="12"/>
<keyword evidence="3 12" id="KW-0479">Metal-binding</keyword>
<dbReference type="InterPro" id="IPR040498">
    <property type="entry name" value="PriA_CRR"/>
</dbReference>
<evidence type="ECO:0000256" key="1">
    <source>
        <dbReference type="ARBA" id="ARBA00022515"/>
    </source>
</evidence>
<dbReference type="GO" id="GO:0003677">
    <property type="term" value="F:DNA binding"/>
    <property type="evidence" value="ECO:0007669"/>
    <property type="project" value="UniProtKB-UniRule"/>
</dbReference>
<keyword evidence="9 12" id="KW-0238">DNA-binding</keyword>
<keyword evidence="15" id="KW-1185">Reference proteome</keyword>
<keyword evidence="6 12" id="KW-0347">Helicase</keyword>
<dbReference type="GO" id="GO:0043138">
    <property type="term" value="F:3'-5' DNA helicase activity"/>
    <property type="evidence" value="ECO:0007669"/>
    <property type="project" value="UniProtKB-EC"/>
</dbReference>
<feature type="binding site" evidence="12">
    <location>
        <position position="486"/>
    </location>
    <ligand>
        <name>Zn(2+)</name>
        <dbReference type="ChEBI" id="CHEBI:29105"/>
        <label>1</label>
    </ligand>
</feature>
<dbReference type="Pfam" id="PF17764">
    <property type="entry name" value="PriA_3primeBD"/>
    <property type="match status" value="1"/>
</dbReference>
<keyword evidence="5 12" id="KW-0378">Hydrolase</keyword>
<dbReference type="NCBIfam" id="TIGR00595">
    <property type="entry name" value="priA"/>
    <property type="match status" value="1"/>
</dbReference>
<dbReference type="InterPro" id="IPR041222">
    <property type="entry name" value="PriA_3primeBD"/>
</dbReference>
<evidence type="ECO:0000256" key="4">
    <source>
        <dbReference type="ARBA" id="ARBA00022741"/>
    </source>
</evidence>
<dbReference type="Proteomes" id="UP000243719">
    <property type="component" value="Unassembled WGS sequence"/>
</dbReference>
<comment type="catalytic activity">
    <reaction evidence="12">
        <text>Couples ATP hydrolysis with the unwinding of duplex DNA by translocating in the 3'-5' direction.</text>
        <dbReference type="EC" id="5.6.2.4"/>
    </reaction>
</comment>
<comment type="similarity">
    <text evidence="12">Belongs to the helicase family. PriA subfamily.</text>
</comment>
<organism evidence="14 15">
    <name type="scientific">Chitinasiproducens palmae</name>
    <dbReference type="NCBI Taxonomy" id="1770053"/>
    <lineage>
        <taxon>Bacteria</taxon>
        <taxon>Pseudomonadati</taxon>
        <taxon>Pseudomonadota</taxon>
        <taxon>Betaproteobacteria</taxon>
        <taxon>Burkholderiales</taxon>
        <taxon>Burkholderiaceae</taxon>
        <taxon>Chitinasiproducens</taxon>
    </lineage>
</organism>
<dbReference type="GO" id="GO:0006269">
    <property type="term" value="P:DNA replication, synthesis of primer"/>
    <property type="evidence" value="ECO:0007669"/>
    <property type="project" value="UniProtKB-KW"/>
</dbReference>
<keyword evidence="4 12" id="KW-0547">Nucleotide-binding</keyword>
<dbReference type="PANTHER" id="PTHR30580">
    <property type="entry name" value="PRIMOSOMAL PROTEIN N"/>
    <property type="match status" value="1"/>
</dbReference>
<feature type="binding site" evidence="12">
    <location>
        <position position="526"/>
    </location>
    <ligand>
        <name>Zn(2+)</name>
        <dbReference type="ChEBI" id="CHEBI:29105"/>
        <label>1</label>
    </ligand>
</feature>
<dbReference type="Pfam" id="PF00270">
    <property type="entry name" value="DEAD"/>
    <property type="match status" value="1"/>
</dbReference>
<dbReference type="InterPro" id="IPR005259">
    <property type="entry name" value="PriA"/>
</dbReference>
<evidence type="ECO:0000256" key="5">
    <source>
        <dbReference type="ARBA" id="ARBA00022801"/>
    </source>
</evidence>
<dbReference type="AlphaFoldDB" id="A0A1H2PQ92"/>
<keyword evidence="7 12" id="KW-0862">Zinc</keyword>
<keyword evidence="8 12" id="KW-0067">ATP-binding</keyword>
<dbReference type="Pfam" id="PF18319">
    <property type="entry name" value="Zn_ribbon_PriA"/>
    <property type="match status" value="1"/>
</dbReference>
<dbReference type="InterPro" id="IPR014001">
    <property type="entry name" value="Helicase_ATP-bd"/>
</dbReference>
<dbReference type="CDD" id="cd17929">
    <property type="entry name" value="DEXHc_priA"/>
    <property type="match status" value="1"/>
</dbReference>
<dbReference type="Pfam" id="PF18074">
    <property type="entry name" value="PriA_C"/>
    <property type="match status" value="1"/>
</dbReference>
<dbReference type="RefSeq" id="WP_407919411.1">
    <property type="nucleotide sequence ID" value="NZ_FNLO01000005.1"/>
</dbReference>
<evidence type="ECO:0000256" key="2">
    <source>
        <dbReference type="ARBA" id="ARBA00022705"/>
    </source>
</evidence>
<dbReference type="Gene3D" id="3.40.50.300">
    <property type="entry name" value="P-loop containing nucleotide triphosphate hydrolases"/>
    <property type="match status" value="2"/>
</dbReference>
<dbReference type="PROSITE" id="PS51192">
    <property type="entry name" value="HELICASE_ATP_BIND_1"/>
    <property type="match status" value="1"/>
</dbReference>
<feature type="binding site" evidence="12">
    <location>
        <position position="516"/>
    </location>
    <ligand>
        <name>Zn(2+)</name>
        <dbReference type="ChEBI" id="CHEBI:29105"/>
        <label>2</label>
    </ligand>
</feature>
<gene>
    <name evidence="12" type="primary">priA</name>
    <name evidence="14" type="ORF">SAMN05216551_105171</name>
</gene>
<name>A0A1H2PQ92_9BURK</name>
<proteinExistence type="inferred from homology"/>
<dbReference type="STRING" id="1770053.SAMN05216551_105171"/>
<feature type="binding site" evidence="12">
    <location>
        <position position="498"/>
    </location>
    <ligand>
        <name>Zn(2+)</name>
        <dbReference type="ChEBI" id="CHEBI:29105"/>
        <label>2</label>
    </ligand>
</feature>
<dbReference type="InterPro" id="IPR001650">
    <property type="entry name" value="Helicase_C-like"/>
</dbReference>
<feature type="binding site" evidence="12">
    <location>
        <position position="513"/>
    </location>
    <ligand>
        <name>Zn(2+)</name>
        <dbReference type="ChEBI" id="CHEBI:29105"/>
        <label>2</label>
    </ligand>
</feature>
<evidence type="ECO:0000259" key="13">
    <source>
        <dbReference type="PROSITE" id="PS51192"/>
    </source>
</evidence>
<sequence length="780" mass="84222">MTKPAIARVALDHLHAGTFDYLVAPGVHARPGQLVSVPFGRRQCIGIVCDVGEDSALPLERLKPLTTLCEAWPPLRPEWLALVGFAAGYYQRGIGEVALPAVPAGLRDPKRWARQQRSQRRYVATAAGRAALPGALPARASAQRRLAEALLAAPLAADALSSLHPRAAALLDDWQAAGWVGMVTEAASSDAVDQRLVANLVSEPVAEPVADAVTSASVARALASEAPAASIDRLPTLTDEQRAAVDAIAGASGFDAFLLHGITGSGKTEVYLRAVAHCLAQDADAQALLLVPEINLTPQFMGRLRARFAALGEHGVVALHSGLSEGERAANWLAAHQGRARIVIGTRLAALASFRKLSLLIVDEEHEAAYKQQEGLRYSARDLCVWRAKHLGVPVVLGSATPSLESWCHAEQGRYRRLVLSRRPAADTAALPTVRTVDLDAHKRQGRLSGDGLSSTLLDAMRERLARGEQSLLFLNRRGYAPVLSCDACGWVSECTHCSAYLVLHRGDGMLRCHHCSWQEAIPHACPSCGNIDLRPLGRGTQRIEAALAEVMPDARVLRIDADSTRRRGSAEALFADVHAGRVDVLIGTNMVAKGHDFQRVTLVGVLNADSALFSHDFRASERLFGQLMQVAGRAGRADLPGEVLIQTRYPHHPLYAALARHDYAGYARMLTNERRDAHLPPFIHQALLKAEARTLEGALAFLEDAAARFDTLDVAADGRVVRYAPVPLAMVKINDTYRAQLLLESASRQALHLALSAWRDTLGGHGVLRWAIEVDPLEI</sequence>
<protein>
    <recommendedName>
        <fullName evidence="12">Replication restart protein PriA</fullName>
    </recommendedName>
    <alternativeName>
        <fullName evidence="12">ATP-dependent DNA helicase PriA</fullName>
        <ecNumber evidence="12">5.6.2.4</ecNumber>
    </alternativeName>
    <alternativeName>
        <fullName evidence="12">DNA 3'-5' helicase PriA</fullName>
    </alternativeName>
</protein>
<evidence type="ECO:0000256" key="11">
    <source>
        <dbReference type="ARBA" id="ARBA00048988"/>
    </source>
</evidence>
<accession>A0A1H2PQ92</accession>
<dbReference type="GO" id="GO:0006310">
    <property type="term" value="P:DNA recombination"/>
    <property type="evidence" value="ECO:0007669"/>
    <property type="project" value="InterPro"/>
</dbReference>
<dbReference type="SMART" id="SM00487">
    <property type="entry name" value="DEXDc"/>
    <property type="match status" value="1"/>
</dbReference>
<evidence type="ECO:0000256" key="12">
    <source>
        <dbReference type="HAMAP-Rule" id="MF_00983"/>
    </source>
</evidence>
<feature type="domain" description="Helicase ATP-binding" evidence="13">
    <location>
        <begin position="248"/>
        <end position="420"/>
    </location>
</feature>
<comment type="catalytic activity">
    <reaction evidence="11 12">
        <text>ATP + H2O = ADP + phosphate + H(+)</text>
        <dbReference type="Rhea" id="RHEA:13065"/>
        <dbReference type="ChEBI" id="CHEBI:15377"/>
        <dbReference type="ChEBI" id="CHEBI:15378"/>
        <dbReference type="ChEBI" id="CHEBI:30616"/>
        <dbReference type="ChEBI" id="CHEBI:43474"/>
        <dbReference type="ChEBI" id="CHEBI:456216"/>
        <dbReference type="EC" id="5.6.2.4"/>
    </reaction>
</comment>
<keyword evidence="2 12" id="KW-0235">DNA replication</keyword>
<evidence type="ECO:0000256" key="6">
    <source>
        <dbReference type="ARBA" id="ARBA00022806"/>
    </source>
</evidence>
<feature type="binding site" evidence="12">
    <location>
        <position position="495"/>
    </location>
    <ligand>
        <name>Zn(2+)</name>
        <dbReference type="ChEBI" id="CHEBI:29105"/>
        <label>2</label>
    </ligand>
</feature>
<comment type="cofactor">
    <cofactor evidence="12">
        <name>Zn(2+)</name>
        <dbReference type="ChEBI" id="CHEBI:29105"/>
    </cofactor>
    <text evidence="12">Binds 2 zinc ions per subunit.</text>
</comment>
<dbReference type="GO" id="GO:0006270">
    <property type="term" value="P:DNA replication initiation"/>
    <property type="evidence" value="ECO:0007669"/>
    <property type="project" value="TreeGrafter"/>
</dbReference>
<dbReference type="SUPFAM" id="SSF52540">
    <property type="entry name" value="P-loop containing nucleoside triphosphate hydrolases"/>
    <property type="match status" value="1"/>
</dbReference>
<dbReference type="GO" id="GO:0016887">
    <property type="term" value="F:ATP hydrolysis activity"/>
    <property type="evidence" value="ECO:0007669"/>
    <property type="project" value="RHEA"/>
</dbReference>
<dbReference type="InterPro" id="IPR011545">
    <property type="entry name" value="DEAD/DEAH_box_helicase_dom"/>
</dbReference>
<keyword evidence="10 12" id="KW-0413">Isomerase</keyword>
<evidence type="ECO:0000256" key="9">
    <source>
        <dbReference type="ARBA" id="ARBA00023125"/>
    </source>
</evidence>